<dbReference type="EMBL" id="RCHU01000455">
    <property type="protein sequence ID" value="TKS04692.1"/>
    <property type="molecule type" value="Genomic_DNA"/>
</dbReference>
<evidence type="ECO:0000313" key="1">
    <source>
        <dbReference type="EMBL" id="TKS04692.1"/>
    </source>
</evidence>
<proteinExistence type="predicted"/>
<sequence>MNCKIKPVAEAAYVPCFSNPINVQRNQQDIIDSFGNHLLAVSTNPLEVFPRIPLLNPFYTPQAVPVSGNLQNSGSVLMQDHSILRALIANQGTNMKQQSFKIERDMVGVSQDSTTDMNTEIYSVISNLEEGKSFNMTLVSILKAFPCLWKLHYVPRHAYYPYQDARMAYIQKRIESLEDLSEARELTEAEELIFFVLSAMEYKKAYGKCVKAEGKFRNR</sequence>
<gene>
    <name evidence="1" type="ORF">D5086_0000140720</name>
</gene>
<reference evidence="1" key="1">
    <citation type="submission" date="2018-10" db="EMBL/GenBank/DDBJ databases">
        <title>Population genomic analysis revealed the cold adaptation of white poplar.</title>
        <authorList>
            <person name="Liu Y.-J."/>
        </authorList>
    </citation>
    <scope>NUCLEOTIDE SEQUENCE [LARGE SCALE GENOMIC DNA]</scope>
    <source>
        <strain evidence="1">PAL-ZL1</strain>
    </source>
</reference>
<dbReference type="AlphaFoldDB" id="A0A4U5Q4U4"/>
<protein>
    <submittedName>
        <fullName evidence="1">No apical meristem-like family protein</fullName>
    </submittedName>
</protein>
<organism evidence="1">
    <name type="scientific">Populus alba</name>
    <name type="common">White poplar</name>
    <dbReference type="NCBI Taxonomy" id="43335"/>
    <lineage>
        <taxon>Eukaryota</taxon>
        <taxon>Viridiplantae</taxon>
        <taxon>Streptophyta</taxon>
        <taxon>Embryophyta</taxon>
        <taxon>Tracheophyta</taxon>
        <taxon>Spermatophyta</taxon>
        <taxon>Magnoliopsida</taxon>
        <taxon>eudicotyledons</taxon>
        <taxon>Gunneridae</taxon>
        <taxon>Pentapetalae</taxon>
        <taxon>rosids</taxon>
        <taxon>fabids</taxon>
        <taxon>Malpighiales</taxon>
        <taxon>Salicaceae</taxon>
        <taxon>Saliceae</taxon>
        <taxon>Populus</taxon>
    </lineage>
</organism>
<name>A0A4U5Q4U4_POPAL</name>
<accession>A0A4U5Q4U4</accession>
<comment type="caution">
    <text evidence="1">The sequence shown here is derived from an EMBL/GenBank/DDBJ whole genome shotgun (WGS) entry which is preliminary data.</text>
</comment>